<name>A0A9D3ZSH0_9ROSI</name>
<gene>
    <name evidence="9" type="ORF">J1N35_028429</name>
</gene>
<dbReference type="GO" id="GO:0016020">
    <property type="term" value="C:membrane"/>
    <property type="evidence" value="ECO:0007669"/>
    <property type="project" value="UniProtKB-SubCell"/>
</dbReference>
<feature type="signal peptide" evidence="8">
    <location>
        <begin position="1"/>
        <end position="30"/>
    </location>
</feature>
<dbReference type="InterPro" id="IPR032675">
    <property type="entry name" value="LRR_dom_sf"/>
</dbReference>
<dbReference type="Pfam" id="PF00560">
    <property type="entry name" value="LRR_1"/>
    <property type="match status" value="2"/>
</dbReference>
<protein>
    <recommendedName>
        <fullName evidence="11">Leucine-rich repeat-containing N-terminal plant-type domain-containing protein</fullName>
    </recommendedName>
</protein>
<dbReference type="AlphaFoldDB" id="A0A9D3ZSH0"/>
<proteinExistence type="predicted"/>
<evidence type="ECO:0008006" key="11">
    <source>
        <dbReference type="Google" id="ProtNLM"/>
    </source>
</evidence>
<keyword evidence="2" id="KW-0812">Transmembrane</keyword>
<dbReference type="EMBL" id="JAIQCV010000009">
    <property type="protein sequence ID" value="KAH1063442.1"/>
    <property type="molecule type" value="Genomic_DNA"/>
</dbReference>
<evidence type="ECO:0000256" key="6">
    <source>
        <dbReference type="ARBA" id="ARBA00023170"/>
    </source>
</evidence>
<evidence type="ECO:0000256" key="3">
    <source>
        <dbReference type="ARBA" id="ARBA00022729"/>
    </source>
</evidence>
<dbReference type="Pfam" id="PF13855">
    <property type="entry name" value="LRR_8"/>
    <property type="match status" value="1"/>
</dbReference>
<evidence type="ECO:0000256" key="5">
    <source>
        <dbReference type="ARBA" id="ARBA00023136"/>
    </source>
</evidence>
<evidence type="ECO:0000313" key="10">
    <source>
        <dbReference type="Proteomes" id="UP000828251"/>
    </source>
</evidence>
<keyword evidence="3 8" id="KW-0732">Signal</keyword>
<evidence type="ECO:0000256" key="8">
    <source>
        <dbReference type="SAM" id="SignalP"/>
    </source>
</evidence>
<dbReference type="Proteomes" id="UP000828251">
    <property type="component" value="Unassembled WGS sequence"/>
</dbReference>
<evidence type="ECO:0000256" key="4">
    <source>
        <dbReference type="ARBA" id="ARBA00022989"/>
    </source>
</evidence>
<keyword evidence="6" id="KW-0675">Receptor</keyword>
<dbReference type="InterPro" id="IPR001611">
    <property type="entry name" value="Leu-rich_rpt"/>
</dbReference>
<dbReference type="PANTHER" id="PTHR48063:SF101">
    <property type="entry name" value="LRR RECEPTOR-LIKE SERINE_THREONINE-PROTEIN KINASE FLS2"/>
    <property type="match status" value="1"/>
</dbReference>
<comment type="subcellular location">
    <subcellularLocation>
        <location evidence="1">Membrane</location>
        <topology evidence="1">Single-pass type I membrane protein</topology>
    </subcellularLocation>
</comment>
<dbReference type="InterPro" id="IPR046956">
    <property type="entry name" value="RLP23-like"/>
</dbReference>
<keyword evidence="7" id="KW-0325">Glycoprotein</keyword>
<dbReference type="Gene3D" id="3.80.10.10">
    <property type="entry name" value="Ribonuclease Inhibitor"/>
    <property type="match status" value="1"/>
</dbReference>
<evidence type="ECO:0000256" key="2">
    <source>
        <dbReference type="ARBA" id="ARBA00022692"/>
    </source>
</evidence>
<keyword evidence="5" id="KW-0472">Membrane</keyword>
<dbReference type="OrthoDB" id="1000113at2759"/>
<evidence type="ECO:0000313" key="9">
    <source>
        <dbReference type="EMBL" id="KAH1063442.1"/>
    </source>
</evidence>
<comment type="caution">
    <text evidence="9">The sequence shown here is derived from an EMBL/GenBank/DDBJ whole genome shotgun (WGS) entry which is preliminary data.</text>
</comment>
<keyword evidence="10" id="KW-1185">Reference proteome</keyword>
<evidence type="ECO:0000256" key="7">
    <source>
        <dbReference type="ARBA" id="ARBA00023180"/>
    </source>
</evidence>
<dbReference type="SUPFAM" id="SSF52047">
    <property type="entry name" value="RNI-like"/>
    <property type="match status" value="1"/>
</dbReference>
<evidence type="ECO:0000256" key="1">
    <source>
        <dbReference type="ARBA" id="ARBA00004479"/>
    </source>
</evidence>
<keyword evidence="4" id="KW-1133">Transmembrane helix</keyword>
<reference evidence="9 10" key="1">
    <citation type="journal article" date="2021" name="Plant Biotechnol. J.">
        <title>Multi-omics assisted identification of the key and species-specific regulatory components of drought-tolerant mechanisms in Gossypium stocksii.</title>
        <authorList>
            <person name="Yu D."/>
            <person name="Ke L."/>
            <person name="Zhang D."/>
            <person name="Wu Y."/>
            <person name="Sun Y."/>
            <person name="Mei J."/>
            <person name="Sun J."/>
            <person name="Sun Y."/>
        </authorList>
    </citation>
    <scope>NUCLEOTIDE SEQUENCE [LARGE SCALE GENOMIC DNA]</scope>
    <source>
        <strain evidence="10">cv. E1</strain>
        <tissue evidence="9">Leaf</tissue>
    </source>
</reference>
<accession>A0A9D3ZSH0</accession>
<feature type="chain" id="PRO_5039644909" description="Leucine-rich repeat-containing N-terminal plant-type domain-containing protein" evidence="8">
    <location>
        <begin position="31"/>
        <end position="289"/>
    </location>
</feature>
<organism evidence="9 10">
    <name type="scientific">Gossypium stocksii</name>
    <dbReference type="NCBI Taxonomy" id="47602"/>
    <lineage>
        <taxon>Eukaryota</taxon>
        <taxon>Viridiplantae</taxon>
        <taxon>Streptophyta</taxon>
        <taxon>Embryophyta</taxon>
        <taxon>Tracheophyta</taxon>
        <taxon>Spermatophyta</taxon>
        <taxon>Magnoliopsida</taxon>
        <taxon>eudicotyledons</taxon>
        <taxon>Gunneridae</taxon>
        <taxon>Pentapetalae</taxon>
        <taxon>rosids</taxon>
        <taxon>malvids</taxon>
        <taxon>Malvales</taxon>
        <taxon>Malvaceae</taxon>
        <taxon>Malvoideae</taxon>
        <taxon>Gossypium</taxon>
    </lineage>
</organism>
<sequence length="289" mass="32371">MITMSRMRSHKLVLFFAISCLLLQEKCTDASVRLLCKESERKALLEFKHNLQAMDSSGHDALFHGKVRSAIFGMVSIATALQDTLKCSILFTDNEFFGYLKNLKLLDLSNANFGGPIPSQLGNFSMLETLGLGDSSIDMTFRHNLKKMFSIGNLEWLSHLSRLKQVYLSFTYLSNADDWSQVISHLSFLEELFMTDCDLPSISSSSPSSTNSSTSLTHLDLSANNLPSSPIYPWLFNVSRNLLHLNLSSNQLKGPIPKAFRNMNAIKNLYLSDNLLTLAENEGILLMVM</sequence>
<dbReference type="PANTHER" id="PTHR48063">
    <property type="entry name" value="LRR RECEPTOR-LIKE KINASE"/>
    <property type="match status" value="1"/>
</dbReference>